<dbReference type="OrthoDB" id="3479375at2"/>
<dbReference type="Proteomes" id="UP000265768">
    <property type="component" value="Unassembled WGS sequence"/>
</dbReference>
<keyword evidence="2" id="KW-1185">Reference proteome</keyword>
<sequence>MNGYGYVTICTRPGEKPDVQVAIYPDERARVRYGESGGRGWLRISQGDAQVSIGLDGSELEPGTVGAVRELAQASAAMLAHCERLYAARSVGDEQSKDKVGQGEAA</sequence>
<evidence type="ECO:0000313" key="2">
    <source>
        <dbReference type="Proteomes" id="UP000265768"/>
    </source>
</evidence>
<accession>A0A3A4AX74</accession>
<name>A0A3A4AX74_9ACTN</name>
<dbReference type="AlphaFoldDB" id="A0A3A4AX74"/>
<evidence type="ECO:0000313" key="1">
    <source>
        <dbReference type="EMBL" id="RJL34575.1"/>
    </source>
</evidence>
<reference evidence="1 2" key="1">
    <citation type="submission" date="2018-09" db="EMBL/GenBank/DDBJ databases">
        <title>YIM 75507 draft genome.</title>
        <authorList>
            <person name="Tang S."/>
            <person name="Feng Y."/>
        </authorList>
    </citation>
    <scope>NUCLEOTIDE SEQUENCE [LARGE SCALE GENOMIC DNA]</scope>
    <source>
        <strain evidence="1 2">YIM 75507</strain>
    </source>
</reference>
<dbReference type="EMBL" id="QZEY01000002">
    <property type="protein sequence ID" value="RJL34575.1"/>
    <property type="molecule type" value="Genomic_DNA"/>
</dbReference>
<proteinExistence type="predicted"/>
<dbReference type="RefSeq" id="WP_119925876.1">
    <property type="nucleotide sequence ID" value="NZ_QZEY01000002.1"/>
</dbReference>
<gene>
    <name evidence="1" type="ORF">D5H75_09250</name>
</gene>
<comment type="caution">
    <text evidence="1">The sequence shown here is derived from an EMBL/GenBank/DDBJ whole genome shotgun (WGS) entry which is preliminary data.</text>
</comment>
<organism evidence="1 2">
    <name type="scientific">Bailinhaonella thermotolerans</name>
    <dbReference type="NCBI Taxonomy" id="1070861"/>
    <lineage>
        <taxon>Bacteria</taxon>
        <taxon>Bacillati</taxon>
        <taxon>Actinomycetota</taxon>
        <taxon>Actinomycetes</taxon>
        <taxon>Streptosporangiales</taxon>
        <taxon>Streptosporangiaceae</taxon>
        <taxon>Bailinhaonella</taxon>
    </lineage>
</organism>
<protein>
    <submittedName>
        <fullName evidence="1">Uncharacterized protein</fullName>
    </submittedName>
</protein>